<sequence length="962" mass="109739">MDPISILGIAAAAVQFLDFGSRLLSTTIRTYKSATGQTETLVSLTTVANDLDLLAKRLSDKASKLSPQSQDASNPEAQDETLIRICDECSIIATEMRSILGTIQSKDATKFERLKKKILLASGSKVSTLKERLHNARQQIIMYALVSLWEGADIDGRRLGQIFQNQVDMMQVLSRIDNQTKDFGIHLTDLTSSIAGSRSNPPTRYELAATVRALSQAMESPSGQHKRDVTANDLVLESLHFERINDRERAIPAAFEQTFEWIFEDTPSSPDRQSSWSNFSAWLEEDSRDIYWITGKPGSGKSTLMKFIKHHQKLKTHLTVWAKGKPLLLATFYFWNPGSDMQKSYLGVLQSLLLQCLEQCPALAGEILPKIRLREMQIRVERDLYDFPHQAWTWEELVEMFVQLQSRTEDEFVIAFFIDGLDEFNGDPSDLVHFLKQISNRRGIKVCTSSRPWNVFNDSFERNPSLRLQDITGQDIVLYVHRSFDRQPGFLEQRALYPGEGLSLMNNIVTKAAGVFLWVSVVVRALTERIRDGDRLGNLQQTLNQLPEDLDQLFTAIHRTIKHQYISHSSRYFMFLELVYSKEQTLSAVKLLLADEDDDETLGKDLVNIDSPVLGGSGETLRFLMIRTARRRVNSRTMGLLEVTQDGYVEYLHRTVKEWVTRPETAAMISREIPEFFDPNMELLKAEIALLTTLKSEGSDSGWNLNEFWRAISLSLIRAGNVNSEYTTNKPRLKRMIHVLDDNASSIRRFCPYLCYQDDTHKTMPHWTWTQYDDGVAWKPPSYLINLTIRYLVPWHIDEVPDFLNNIPNRSLRRAEWISILHDAMLIPSPRRVTLPEASPIATEACRKQNLSAESRLKVIAFLLNIPQLDLDPDGVLFDLQTIQTHVSLYCRVDPSRPGQTRNFDGDLIDPISKEEQKYWYNVSQLLDGFSEALILKQAQAAVGCQGLLSSWVGSCLCFLQR</sequence>
<dbReference type="SUPFAM" id="SSF52540">
    <property type="entry name" value="P-loop containing nucleoside triphosphate hydrolases"/>
    <property type="match status" value="1"/>
</dbReference>
<feature type="domain" description="Nephrocystin 3-like N-terminal" evidence="2">
    <location>
        <begin position="277"/>
        <end position="451"/>
    </location>
</feature>
<reference evidence="4" key="1">
    <citation type="journal article" date="2023" name="Mol. Phylogenet. Evol.">
        <title>Genome-scale phylogeny and comparative genomics of the fungal order Sordariales.</title>
        <authorList>
            <person name="Hensen N."/>
            <person name="Bonometti L."/>
            <person name="Westerberg I."/>
            <person name="Brannstrom I.O."/>
            <person name="Guillou S."/>
            <person name="Cros-Aarteil S."/>
            <person name="Calhoun S."/>
            <person name="Haridas S."/>
            <person name="Kuo A."/>
            <person name="Mondo S."/>
            <person name="Pangilinan J."/>
            <person name="Riley R."/>
            <person name="LaButti K."/>
            <person name="Andreopoulos B."/>
            <person name="Lipzen A."/>
            <person name="Chen C."/>
            <person name="Yan M."/>
            <person name="Daum C."/>
            <person name="Ng V."/>
            <person name="Clum A."/>
            <person name="Steindorff A."/>
            <person name="Ohm R.A."/>
            <person name="Martin F."/>
            <person name="Silar P."/>
            <person name="Natvig D.O."/>
            <person name="Lalanne C."/>
            <person name="Gautier V."/>
            <person name="Ament-Velasquez S.L."/>
            <person name="Kruys A."/>
            <person name="Hutchinson M.I."/>
            <person name="Powell A.J."/>
            <person name="Barry K."/>
            <person name="Miller A.N."/>
            <person name="Grigoriev I.V."/>
            <person name="Debuchy R."/>
            <person name="Gladieux P."/>
            <person name="Hiltunen Thoren M."/>
            <person name="Johannesson H."/>
        </authorList>
    </citation>
    <scope>NUCLEOTIDE SEQUENCE</scope>
    <source>
        <strain evidence="4">CBS 990.96</strain>
    </source>
</reference>
<keyword evidence="5" id="KW-1185">Reference proteome</keyword>
<dbReference type="AlphaFoldDB" id="A0AAN7GNP4"/>
<evidence type="ECO:0000259" key="3">
    <source>
        <dbReference type="Pfam" id="PF25053"/>
    </source>
</evidence>
<keyword evidence="1" id="KW-0677">Repeat</keyword>
<dbReference type="Pfam" id="PF24883">
    <property type="entry name" value="NPHP3_N"/>
    <property type="match status" value="1"/>
</dbReference>
<evidence type="ECO:0000313" key="5">
    <source>
        <dbReference type="Proteomes" id="UP001301958"/>
    </source>
</evidence>
<name>A0AAN7GNP4_9PEZI</name>
<dbReference type="PANTHER" id="PTHR10039">
    <property type="entry name" value="AMELOGENIN"/>
    <property type="match status" value="1"/>
</dbReference>
<dbReference type="Pfam" id="PF25053">
    <property type="entry name" value="DUF7791"/>
    <property type="match status" value="1"/>
</dbReference>
<dbReference type="PANTHER" id="PTHR10039:SF5">
    <property type="entry name" value="NACHT DOMAIN-CONTAINING PROTEIN"/>
    <property type="match status" value="1"/>
</dbReference>
<dbReference type="InterPro" id="IPR027417">
    <property type="entry name" value="P-loop_NTPase"/>
</dbReference>
<accession>A0AAN7GNP4</accession>
<dbReference type="Gene3D" id="3.40.50.300">
    <property type="entry name" value="P-loop containing nucleotide triphosphate hydrolases"/>
    <property type="match status" value="1"/>
</dbReference>
<dbReference type="Proteomes" id="UP001301958">
    <property type="component" value="Unassembled WGS sequence"/>
</dbReference>
<dbReference type="InterPro" id="IPR056884">
    <property type="entry name" value="NPHP3-like_N"/>
</dbReference>
<dbReference type="EMBL" id="MU865430">
    <property type="protein sequence ID" value="KAK4223321.1"/>
    <property type="molecule type" value="Genomic_DNA"/>
</dbReference>
<gene>
    <name evidence="4" type="ORF">QBC38DRAFT_53019</name>
</gene>
<evidence type="ECO:0000313" key="4">
    <source>
        <dbReference type="EMBL" id="KAK4223321.1"/>
    </source>
</evidence>
<proteinExistence type="predicted"/>
<comment type="caution">
    <text evidence="4">The sequence shown here is derived from an EMBL/GenBank/DDBJ whole genome shotgun (WGS) entry which is preliminary data.</text>
</comment>
<evidence type="ECO:0008006" key="6">
    <source>
        <dbReference type="Google" id="ProtNLM"/>
    </source>
</evidence>
<reference evidence="4" key="2">
    <citation type="submission" date="2023-05" db="EMBL/GenBank/DDBJ databases">
        <authorList>
            <consortium name="Lawrence Berkeley National Laboratory"/>
            <person name="Steindorff A."/>
            <person name="Hensen N."/>
            <person name="Bonometti L."/>
            <person name="Westerberg I."/>
            <person name="Brannstrom I.O."/>
            <person name="Guillou S."/>
            <person name="Cros-Aarteil S."/>
            <person name="Calhoun S."/>
            <person name="Haridas S."/>
            <person name="Kuo A."/>
            <person name="Mondo S."/>
            <person name="Pangilinan J."/>
            <person name="Riley R."/>
            <person name="Labutti K."/>
            <person name="Andreopoulos B."/>
            <person name="Lipzen A."/>
            <person name="Chen C."/>
            <person name="Yanf M."/>
            <person name="Daum C."/>
            <person name="Ng V."/>
            <person name="Clum A."/>
            <person name="Ohm R."/>
            <person name="Martin F."/>
            <person name="Silar P."/>
            <person name="Natvig D."/>
            <person name="Lalanne C."/>
            <person name="Gautier V."/>
            <person name="Ament-Velasquez S.L."/>
            <person name="Kruys A."/>
            <person name="Hutchinson M.I."/>
            <person name="Powell A.J."/>
            <person name="Barry K."/>
            <person name="Miller A.N."/>
            <person name="Grigoriev I.V."/>
            <person name="Debuchy R."/>
            <person name="Gladieux P."/>
            <person name="Thoren M.H."/>
            <person name="Johannesson H."/>
        </authorList>
    </citation>
    <scope>NUCLEOTIDE SEQUENCE</scope>
    <source>
        <strain evidence="4">CBS 990.96</strain>
    </source>
</reference>
<evidence type="ECO:0000259" key="2">
    <source>
        <dbReference type="Pfam" id="PF24883"/>
    </source>
</evidence>
<protein>
    <recommendedName>
        <fullName evidence="6">NACHT domain-containing protein</fullName>
    </recommendedName>
</protein>
<feature type="domain" description="DUF7791" evidence="3">
    <location>
        <begin position="561"/>
        <end position="699"/>
    </location>
</feature>
<evidence type="ECO:0000256" key="1">
    <source>
        <dbReference type="ARBA" id="ARBA00022737"/>
    </source>
</evidence>
<organism evidence="4 5">
    <name type="scientific">Podospora fimiseda</name>
    <dbReference type="NCBI Taxonomy" id="252190"/>
    <lineage>
        <taxon>Eukaryota</taxon>
        <taxon>Fungi</taxon>
        <taxon>Dikarya</taxon>
        <taxon>Ascomycota</taxon>
        <taxon>Pezizomycotina</taxon>
        <taxon>Sordariomycetes</taxon>
        <taxon>Sordariomycetidae</taxon>
        <taxon>Sordariales</taxon>
        <taxon>Podosporaceae</taxon>
        <taxon>Podospora</taxon>
    </lineage>
</organism>
<dbReference type="InterPro" id="IPR056693">
    <property type="entry name" value="DUF7791"/>
</dbReference>